<feature type="region of interest" description="Disordered" evidence="1">
    <location>
        <begin position="172"/>
        <end position="196"/>
    </location>
</feature>
<keyword evidence="3" id="KW-1185">Reference proteome</keyword>
<name>A0A9N9YZP8_9HYPO</name>
<dbReference type="Proteomes" id="UP000775872">
    <property type="component" value="Unassembled WGS sequence"/>
</dbReference>
<organism evidence="2 3">
    <name type="scientific">Clonostachys solani</name>
    <dbReference type="NCBI Taxonomy" id="160281"/>
    <lineage>
        <taxon>Eukaryota</taxon>
        <taxon>Fungi</taxon>
        <taxon>Dikarya</taxon>
        <taxon>Ascomycota</taxon>
        <taxon>Pezizomycotina</taxon>
        <taxon>Sordariomycetes</taxon>
        <taxon>Hypocreomycetidae</taxon>
        <taxon>Hypocreales</taxon>
        <taxon>Bionectriaceae</taxon>
        <taxon>Clonostachys</taxon>
    </lineage>
</organism>
<sequence length="250" mass="26538">MSAPSSSAAAYGPPPGPRLVTAIPKSALKALEPRPGGRWVVENESEGVFRFVYIMGEEEAVYYSLRPCSTEEEIRDNCKDFIYDMPSSSPQTGNSNQPPANNNPPGTFFPTAFAPQQQPAQPHGQFGHGIPITGPTSYAVPQNIGGTSASMPAPSHSGQNFGPLMDHTNPQPAVTSEQNGIQQSPMSVASPSTTGNNWPMNGNFLPPMGENTENTIAFTSASPNSFGPSNADGNWTQFFGNGFNNGYNPQ</sequence>
<evidence type="ECO:0000256" key="1">
    <source>
        <dbReference type="SAM" id="MobiDB-lite"/>
    </source>
</evidence>
<protein>
    <submittedName>
        <fullName evidence="2">Uncharacterized protein</fullName>
    </submittedName>
</protein>
<evidence type="ECO:0000313" key="3">
    <source>
        <dbReference type="Proteomes" id="UP000775872"/>
    </source>
</evidence>
<feature type="region of interest" description="Disordered" evidence="1">
    <location>
        <begin position="81"/>
        <end position="128"/>
    </location>
</feature>
<evidence type="ECO:0000313" key="2">
    <source>
        <dbReference type="EMBL" id="CAH0046398.1"/>
    </source>
</evidence>
<feature type="compositionally biased region" description="Low complexity" evidence="1">
    <location>
        <begin position="94"/>
        <end position="128"/>
    </location>
</feature>
<gene>
    <name evidence="2" type="ORF">CSOL1703_00012132</name>
</gene>
<dbReference type="AlphaFoldDB" id="A0A9N9YZP8"/>
<dbReference type="EMBL" id="CABFOC020000014">
    <property type="protein sequence ID" value="CAH0046398.1"/>
    <property type="molecule type" value="Genomic_DNA"/>
</dbReference>
<dbReference type="OrthoDB" id="5049336at2759"/>
<proteinExistence type="predicted"/>
<accession>A0A9N9YZP8</accession>
<comment type="caution">
    <text evidence="2">The sequence shown here is derived from an EMBL/GenBank/DDBJ whole genome shotgun (WGS) entry which is preliminary data.</text>
</comment>
<reference evidence="3" key="1">
    <citation type="submission" date="2019-06" db="EMBL/GenBank/DDBJ databases">
        <authorList>
            <person name="Broberg M."/>
        </authorList>
    </citation>
    <scope>NUCLEOTIDE SEQUENCE [LARGE SCALE GENOMIC DNA]</scope>
</reference>
<reference evidence="2 3" key="2">
    <citation type="submission" date="2021-10" db="EMBL/GenBank/DDBJ databases">
        <authorList>
            <person name="Piombo E."/>
        </authorList>
    </citation>
    <scope>NUCLEOTIDE SEQUENCE [LARGE SCALE GENOMIC DNA]</scope>
</reference>